<dbReference type="Proteomes" id="UP000719412">
    <property type="component" value="Unassembled WGS sequence"/>
</dbReference>
<sequence length="686" mass="78710">MGGGDKKEGRLYDKDVSKQGHDDVGDFSYGADVEFLTLRRGHDDGGDFLYGEDFLFFTLRRGYDDGGDFFKRRGLSVKMEVFSCADLSSYINCDDEAFVALLQRSSLIRRNLRCKKANYRRYCNLRRREDAVLSHVFFCLRCRRQYSIVDGSFFATLKHIQKVVLASTEIWTDGLRSYRCLAVLGGASPYTHKTVNHSRYFRDPLTGVCTNHVEAYWSRLKGMIRRLGVMENVSLPRQQIPRSDWTRHPHLRDLPISEFDEQPMILIGQDNIHLTVARKVYRGPQDVPIATKSHLGWILHGPVQQQNDIKAYTFHIYTINEAMETILEVRRVQQLGGFELVNWVSNSKELMELLCAEERIAKHLNLDSDSALQRVLGLWSDPTSDIFQFRLKSEIINFDKNQRPTKRNVLKLIMSIFDPLGLIANFTIRGRIVLQEIWRSGIGWDDRIDQKPHGLWLTWIDDLQNITTFRIPRCYSTDSSREVELHVFCDASKKAFAAAAYLRIMGNNNINVCLIVARARVAPTKPISIPRLELQAAIMERKRIPLVSVALLEDGRSIRYAANAIGAPVTTVHRAVRRFHETGQYTRRPGSDRKKATTYRDDRFLVSNILRDRQMTAVMVRNRLQENLHGSTKTGPLIIGIAFFSQMSRDFVYDLQMGVRGYGEGQENVLLHVHSPQESLSMAGLT</sequence>
<keyword evidence="4" id="KW-1185">Reference proteome</keyword>
<accession>A0A8J6HQN5</accession>
<dbReference type="SUPFAM" id="SSF46689">
    <property type="entry name" value="Homeodomain-like"/>
    <property type="match status" value="1"/>
</dbReference>
<dbReference type="AlphaFoldDB" id="A0A8J6HQN5"/>
<evidence type="ECO:0000313" key="4">
    <source>
        <dbReference type="Proteomes" id="UP000719412"/>
    </source>
</evidence>
<comment type="subcellular location">
    <subcellularLocation>
        <location evidence="1">Nucleus</location>
    </subcellularLocation>
</comment>
<dbReference type="InterPro" id="IPR024445">
    <property type="entry name" value="Tnp_ISXO2-like"/>
</dbReference>
<name>A0A8J6HQN5_TENMO</name>
<dbReference type="SMART" id="SM01126">
    <property type="entry name" value="DDE_Tnp_IS1595"/>
    <property type="match status" value="1"/>
</dbReference>
<dbReference type="EMBL" id="JABDTM020018039">
    <property type="protein sequence ID" value="KAH0818276.1"/>
    <property type="molecule type" value="Genomic_DNA"/>
</dbReference>
<dbReference type="GO" id="GO:0005634">
    <property type="term" value="C:nucleus"/>
    <property type="evidence" value="ECO:0007669"/>
    <property type="project" value="UniProtKB-SubCell"/>
</dbReference>
<evidence type="ECO:0000256" key="1">
    <source>
        <dbReference type="ARBA" id="ARBA00004123"/>
    </source>
</evidence>
<dbReference type="PANTHER" id="PTHR47331">
    <property type="entry name" value="PHD-TYPE DOMAIN-CONTAINING PROTEIN"/>
    <property type="match status" value="1"/>
</dbReference>
<dbReference type="InterPro" id="IPR009057">
    <property type="entry name" value="Homeodomain-like_sf"/>
</dbReference>
<reference evidence="3" key="1">
    <citation type="journal article" date="2020" name="J Insects Food Feed">
        <title>The yellow mealworm (Tenebrio molitor) genome: a resource for the emerging insects as food and feed industry.</title>
        <authorList>
            <person name="Eriksson T."/>
            <person name="Andere A."/>
            <person name="Kelstrup H."/>
            <person name="Emery V."/>
            <person name="Picard C."/>
        </authorList>
    </citation>
    <scope>NUCLEOTIDE SEQUENCE</scope>
    <source>
        <strain evidence="3">Stoneville</strain>
        <tissue evidence="3">Whole head</tissue>
    </source>
</reference>
<evidence type="ECO:0000313" key="3">
    <source>
        <dbReference type="EMBL" id="KAH0818276.1"/>
    </source>
</evidence>
<gene>
    <name evidence="3" type="ORF">GEV33_004515</name>
</gene>
<dbReference type="Pfam" id="PF05380">
    <property type="entry name" value="Peptidase_A17"/>
    <property type="match status" value="1"/>
</dbReference>
<protein>
    <recommendedName>
        <fullName evidence="2">ISXO2-like transposase domain-containing protein</fullName>
    </recommendedName>
</protein>
<evidence type="ECO:0000259" key="2">
    <source>
        <dbReference type="SMART" id="SM01126"/>
    </source>
</evidence>
<organism evidence="3 4">
    <name type="scientific">Tenebrio molitor</name>
    <name type="common">Yellow mealworm beetle</name>
    <dbReference type="NCBI Taxonomy" id="7067"/>
    <lineage>
        <taxon>Eukaryota</taxon>
        <taxon>Metazoa</taxon>
        <taxon>Ecdysozoa</taxon>
        <taxon>Arthropoda</taxon>
        <taxon>Hexapoda</taxon>
        <taxon>Insecta</taxon>
        <taxon>Pterygota</taxon>
        <taxon>Neoptera</taxon>
        <taxon>Endopterygota</taxon>
        <taxon>Coleoptera</taxon>
        <taxon>Polyphaga</taxon>
        <taxon>Cucujiformia</taxon>
        <taxon>Tenebrionidae</taxon>
        <taxon>Tenebrio</taxon>
    </lineage>
</organism>
<reference evidence="3" key="2">
    <citation type="submission" date="2021-08" db="EMBL/GenBank/DDBJ databases">
        <authorList>
            <person name="Eriksson T."/>
        </authorList>
    </citation>
    <scope>NUCLEOTIDE SEQUENCE</scope>
    <source>
        <strain evidence="3">Stoneville</strain>
        <tissue evidence="3">Whole head</tissue>
    </source>
</reference>
<dbReference type="InterPro" id="IPR008042">
    <property type="entry name" value="Retrotrans_Pao"/>
</dbReference>
<comment type="caution">
    <text evidence="3">The sequence shown here is derived from an EMBL/GenBank/DDBJ whole genome shotgun (WGS) entry which is preliminary data.</text>
</comment>
<feature type="domain" description="ISXO2-like transposase" evidence="2">
    <location>
        <begin position="107"/>
        <end position="232"/>
    </location>
</feature>
<proteinExistence type="predicted"/>
<dbReference type="Pfam" id="PF12762">
    <property type="entry name" value="DDE_Tnp_IS1595"/>
    <property type="match status" value="1"/>
</dbReference>